<feature type="domain" description="EamA" evidence="12">
    <location>
        <begin position="49"/>
        <end position="117"/>
    </location>
</feature>
<evidence type="ECO:0000256" key="4">
    <source>
        <dbReference type="ARBA" id="ARBA00022519"/>
    </source>
</evidence>
<evidence type="ECO:0000259" key="12">
    <source>
        <dbReference type="Pfam" id="PF00892"/>
    </source>
</evidence>
<keyword evidence="2" id="KW-1003">Cell membrane</keyword>
<evidence type="ECO:0000256" key="6">
    <source>
        <dbReference type="ARBA" id="ARBA00022692"/>
    </source>
</evidence>
<dbReference type="GO" id="GO:0009103">
    <property type="term" value="P:lipopolysaccharide biosynthetic process"/>
    <property type="evidence" value="ECO:0007669"/>
    <property type="project" value="UniProtKB-KW"/>
</dbReference>
<dbReference type="GO" id="GO:0009245">
    <property type="term" value="P:lipid A biosynthetic process"/>
    <property type="evidence" value="ECO:0007669"/>
    <property type="project" value="UniProtKB-KW"/>
</dbReference>
<keyword evidence="8 11" id="KW-1133">Transmembrane helix</keyword>
<evidence type="ECO:0000256" key="1">
    <source>
        <dbReference type="ARBA" id="ARBA00004651"/>
    </source>
</evidence>
<keyword evidence="10 11" id="KW-0472">Membrane</keyword>
<dbReference type="Pfam" id="PF00892">
    <property type="entry name" value="EamA"/>
    <property type="match status" value="1"/>
</dbReference>
<keyword evidence="3" id="KW-0444">Lipid biosynthesis</keyword>
<evidence type="ECO:0000313" key="13">
    <source>
        <dbReference type="EMBL" id="AXI02406.1"/>
    </source>
</evidence>
<feature type="transmembrane region" description="Helical" evidence="11">
    <location>
        <begin position="76"/>
        <end position="94"/>
    </location>
</feature>
<dbReference type="Proteomes" id="UP000253940">
    <property type="component" value="Chromosome"/>
</dbReference>
<keyword evidence="4" id="KW-0997">Cell inner membrane</keyword>
<sequence>MSYLTLVLWLSNIILDTTGQLSFKAAARQPHSEAVGRHYWMTVFQQPWLWFGILCYVIEFVVWIAFLSLVPLSQGVLLGSINIVVILLAGRYFFTEHLTPMRVIGVLLVTCGVALVGLAS</sequence>
<dbReference type="InterPro" id="IPR000390">
    <property type="entry name" value="Small_drug/metabolite_transptr"/>
</dbReference>
<evidence type="ECO:0000256" key="7">
    <source>
        <dbReference type="ARBA" id="ARBA00022985"/>
    </source>
</evidence>
<evidence type="ECO:0000256" key="9">
    <source>
        <dbReference type="ARBA" id="ARBA00023098"/>
    </source>
</evidence>
<feature type="transmembrane region" description="Helical" evidence="11">
    <location>
        <begin position="48"/>
        <end position="69"/>
    </location>
</feature>
<dbReference type="PANTHER" id="PTHR30561">
    <property type="entry name" value="SMR FAMILY PROTON-DEPENDENT DRUG EFFLUX TRANSPORTER SUGE"/>
    <property type="match status" value="1"/>
</dbReference>
<keyword evidence="7" id="KW-0448">Lipopolysaccharide biosynthesis</keyword>
<keyword evidence="9" id="KW-0443">Lipid metabolism</keyword>
<dbReference type="KEGG" id="mbah:HYN46_05900"/>
<name>A0A345P547_9GAMM</name>
<dbReference type="InterPro" id="IPR037185">
    <property type="entry name" value="EmrE-like"/>
</dbReference>
<dbReference type="InterPro" id="IPR000620">
    <property type="entry name" value="EamA_dom"/>
</dbReference>
<evidence type="ECO:0000256" key="3">
    <source>
        <dbReference type="ARBA" id="ARBA00022516"/>
    </source>
</evidence>
<evidence type="ECO:0000256" key="2">
    <source>
        <dbReference type="ARBA" id="ARBA00022475"/>
    </source>
</evidence>
<evidence type="ECO:0000256" key="10">
    <source>
        <dbReference type="ARBA" id="ARBA00023136"/>
    </source>
</evidence>
<feature type="transmembrane region" description="Helical" evidence="11">
    <location>
        <begin position="100"/>
        <end position="119"/>
    </location>
</feature>
<dbReference type="GO" id="GO:0005886">
    <property type="term" value="C:plasma membrane"/>
    <property type="evidence" value="ECO:0007669"/>
    <property type="project" value="UniProtKB-SubCell"/>
</dbReference>
<reference evidence="13 14" key="1">
    <citation type="submission" date="2018-07" db="EMBL/GenBank/DDBJ databases">
        <title>Genome sequencing of Moraxellaceae gen. HYN0046.</title>
        <authorList>
            <person name="Kim M."/>
            <person name="Yi H."/>
        </authorList>
    </citation>
    <scope>NUCLEOTIDE SEQUENCE [LARGE SCALE GENOMIC DNA]</scope>
    <source>
        <strain evidence="13 14">HYN0046</strain>
    </source>
</reference>
<dbReference type="Gene3D" id="1.10.3730.20">
    <property type="match status" value="1"/>
</dbReference>
<dbReference type="AlphaFoldDB" id="A0A345P547"/>
<keyword evidence="6 11" id="KW-0812">Transmembrane</keyword>
<dbReference type="RefSeq" id="WP_114898516.1">
    <property type="nucleotide sequence ID" value="NZ_CP031222.1"/>
</dbReference>
<comment type="subcellular location">
    <subcellularLocation>
        <location evidence="1">Cell membrane</location>
        <topology evidence="1">Multi-pass membrane protein</topology>
    </subcellularLocation>
</comment>
<dbReference type="SUPFAM" id="SSF103481">
    <property type="entry name" value="Multidrug resistance efflux transporter EmrE"/>
    <property type="match status" value="1"/>
</dbReference>
<dbReference type="GO" id="GO:0022857">
    <property type="term" value="F:transmembrane transporter activity"/>
    <property type="evidence" value="ECO:0007669"/>
    <property type="project" value="InterPro"/>
</dbReference>
<evidence type="ECO:0000256" key="8">
    <source>
        <dbReference type="ARBA" id="ARBA00022989"/>
    </source>
</evidence>
<evidence type="ECO:0000313" key="14">
    <source>
        <dbReference type="Proteomes" id="UP000253940"/>
    </source>
</evidence>
<keyword evidence="5" id="KW-0441">Lipid A biosynthesis</keyword>
<proteinExistence type="predicted"/>
<organism evidence="13 14">
    <name type="scientific">Aquirhabdus parva</name>
    <dbReference type="NCBI Taxonomy" id="2283318"/>
    <lineage>
        <taxon>Bacteria</taxon>
        <taxon>Pseudomonadati</taxon>
        <taxon>Pseudomonadota</taxon>
        <taxon>Gammaproteobacteria</taxon>
        <taxon>Moraxellales</taxon>
        <taxon>Moraxellaceae</taxon>
        <taxon>Aquirhabdus</taxon>
    </lineage>
</organism>
<dbReference type="PANTHER" id="PTHR30561:SF9">
    <property type="entry name" value="4-AMINO-4-DEOXY-L-ARABINOSE-PHOSPHOUNDECAPRENOL FLIPPASE SUBUNIT ARNF-RELATED"/>
    <property type="match status" value="1"/>
</dbReference>
<accession>A0A345P547</accession>
<protein>
    <recommendedName>
        <fullName evidence="12">EamA domain-containing protein</fullName>
    </recommendedName>
</protein>
<keyword evidence="14" id="KW-1185">Reference proteome</keyword>
<dbReference type="EMBL" id="CP031222">
    <property type="protein sequence ID" value="AXI02406.1"/>
    <property type="molecule type" value="Genomic_DNA"/>
</dbReference>
<gene>
    <name evidence="13" type="ORF">HYN46_05900</name>
</gene>
<evidence type="ECO:0000256" key="5">
    <source>
        <dbReference type="ARBA" id="ARBA00022556"/>
    </source>
</evidence>
<dbReference type="OrthoDB" id="8612348at2"/>
<evidence type="ECO:0000256" key="11">
    <source>
        <dbReference type="SAM" id="Phobius"/>
    </source>
</evidence>